<evidence type="ECO:0000313" key="2">
    <source>
        <dbReference type="EMBL" id="KAG2645340.1"/>
    </source>
</evidence>
<name>A0A8T0WC56_PANVG</name>
<comment type="caution">
    <text evidence="2">The sequence shown here is derived from an EMBL/GenBank/DDBJ whole genome shotgun (WGS) entry which is preliminary data.</text>
</comment>
<evidence type="ECO:0000256" key="1">
    <source>
        <dbReference type="SAM" id="MobiDB-lite"/>
    </source>
</evidence>
<keyword evidence="3" id="KW-1185">Reference proteome</keyword>
<proteinExistence type="predicted"/>
<dbReference type="AlphaFoldDB" id="A0A8T0WC56"/>
<dbReference type="Proteomes" id="UP000823388">
    <property type="component" value="Chromosome 2K"/>
</dbReference>
<sequence length="121" mass="13428">MGQRMRAQQPKLQHKRDLSGITPIRIHTRIHDVHDRTLAPMLSHPVSEHDAVADAVLVILLDGPSSAGDLQQERPKGEDVGRRGWLAGVAQFRGEVPYGAHHMRGVRISSVVVEPRETEIP</sequence>
<reference evidence="2 3" key="1">
    <citation type="submission" date="2020-05" db="EMBL/GenBank/DDBJ databases">
        <title>WGS assembly of Panicum virgatum.</title>
        <authorList>
            <person name="Lovell J.T."/>
            <person name="Jenkins J."/>
            <person name="Shu S."/>
            <person name="Juenger T.E."/>
            <person name="Schmutz J."/>
        </authorList>
    </citation>
    <scope>NUCLEOTIDE SEQUENCE [LARGE SCALE GENOMIC DNA]</scope>
    <source>
        <strain evidence="3">cv. AP13</strain>
    </source>
</reference>
<dbReference type="EMBL" id="CM029039">
    <property type="protein sequence ID" value="KAG2645340.1"/>
    <property type="molecule type" value="Genomic_DNA"/>
</dbReference>
<gene>
    <name evidence="2" type="ORF">PVAP13_2KG363511</name>
</gene>
<feature type="region of interest" description="Disordered" evidence="1">
    <location>
        <begin position="1"/>
        <end position="20"/>
    </location>
</feature>
<accession>A0A8T0WC56</accession>
<evidence type="ECO:0000313" key="3">
    <source>
        <dbReference type="Proteomes" id="UP000823388"/>
    </source>
</evidence>
<protein>
    <submittedName>
        <fullName evidence="2">Uncharacterized protein</fullName>
    </submittedName>
</protein>
<organism evidence="2 3">
    <name type="scientific">Panicum virgatum</name>
    <name type="common">Blackwell switchgrass</name>
    <dbReference type="NCBI Taxonomy" id="38727"/>
    <lineage>
        <taxon>Eukaryota</taxon>
        <taxon>Viridiplantae</taxon>
        <taxon>Streptophyta</taxon>
        <taxon>Embryophyta</taxon>
        <taxon>Tracheophyta</taxon>
        <taxon>Spermatophyta</taxon>
        <taxon>Magnoliopsida</taxon>
        <taxon>Liliopsida</taxon>
        <taxon>Poales</taxon>
        <taxon>Poaceae</taxon>
        <taxon>PACMAD clade</taxon>
        <taxon>Panicoideae</taxon>
        <taxon>Panicodae</taxon>
        <taxon>Paniceae</taxon>
        <taxon>Panicinae</taxon>
        <taxon>Panicum</taxon>
        <taxon>Panicum sect. Hiantes</taxon>
    </lineage>
</organism>